<evidence type="ECO:0000313" key="3">
    <source>
        <dbReference type="RefSeq" id="XP_056849398.1"/>
    </source>
</evidence>
<reference evidence="2" key="1">
    <citation type="journal article" date="2019" name="Database">
        <title>The radish genome database (RadishGD): an integrated information resource for radish genomics.</title>
        <authorList>
            <person name="Yu H.J."/>
            <person name="Baek S."/>
            <person name="Lee Y.J."/>
            <person name="Cho A."/>
            <person name="Mun J.H."/>
        </authorList>
    </citation>
    <scope>NUCLEOTIDE SEQUENCE [LARGE SCALE GENOMIC DNA]</scope>
    <source>
        <strain evidence="2">cv. WK10039</strain>
    </source>
</reference>
<organism evidence="2 3">
    <name type="scientific">Raphanus sativus</name>
    <name type="common">Radish</name>
    <name type="synonym">Raphanus raphanistrum var. sativus</name>
    <dbReference type="NCBI Taxonomy" id="3726"/>
    <lineage>
        <taxon>Eukaryota</taxon>
        <taxon>Viridiplantae</taxon>
        <taxon>Streptophyta</taxon>
        <taxon>Embryophyta</taxon>
        <taxon>Tracheophyta</taxon>
        <taxon>Spermatophyta</taxon>
        <taxon>Magnoliopsida</taxon>
        <taxon>eudicotyledons</taxon>
        <taxon>Gunneridae</taxon>
        <taxon>Pentapetalae</taxon>
        <taxon>rosids</taxon>
        <taxon>malvids</taxon>
        <taxon>Brassicales</taxon>
        <taxon>Brassicaceae</taxon>
        <taxon>Brassiceae</taxon>
        <taxon>Raphanus</taxon>
    </lineage>
</organism>
<dbReference type="OrthoDB" id="1095857at2759"/>
<dbReference type="PROSITE" id="PS51808">
    <property type="entry name" value="CHCH"/>
    <property type="match status" value="1"/>
</dbReference>
<dbReference type="Proteomes" id="UP000504610">
    <property type="component" value="Chromosome 9"/>
</dbReference>
<name>A0A6J0L9Z4_RAPSA</name>
<feature type="compositionally biased region" description="Basic and acidic residues" evidence="1">
    <location>
        <begin position="28"/>
        <end position="55"/>
    </location>
</feature>
<feature type="region of interest" description="Disordered" evidence="1">
    <location>
        <begin position="1"/>
        <end position="77"/>
    </location>
</feature>
<evidence type="ECO:0000256" key="1">
    <source>
        <dbReference type="SAM" id="MobiDB-lite"/>
    </source>
</evidence>
<dbReference type="SMART" id="SM01227">
    <property type="entry name" value="GCK"/>
    <property type="match status" value="1"/>
</dbReference>
<accession>A0A6J0L9Z4</accession>
<dbReference type="RefSeq" id="XP_056849398.1">
    <property type="nucleotide sequence ID" value="XM_056993418.1"/>
</dbReference>
<dbReference type="InterPro" id="IPR012891">
    <property type="entry name" value="GCK_dom"/>
</dbReference>
<gene>
    <name evidence="3" type="primary">LOC108827526</name>
</gene>
<dbReference type="PANTHER" id="PTHR34357">
    <property type="entry name" value="F7A19.14 PROTEIN-RELATED"/>
    <property type="match status" value="1"/>
</dbReference>
<reference evidence="3" key="2">
    <citation type="submission" date="2025-08" db="UniProtKB">
        <authorList>
            <consortium name="RefSeq"/>
        </authorList>
    </citation>
    <scope>IDENTIFICATION</scope>
    <source>
        <tissue evidence="3">Leaf</tissue>
    </source>
</reference>
<proteinExistence type="predicted"/>
<dbReference type="KEGG" id="rsz:108827526"/>
<keyword evidence="2" id="KW-1185">Reference proteome</keyword>
<dbReference type="GeneID" id="108827526"/>
<dbReference type="Pfam" id="PF07802">
    <property type="entry name" value="GCK"/>
    <property type="match status" value="1"/>
</dbReference>
<evidence type="ECO:0000313" key="2">
    <source>
        <dbReference type="Proteomes" id="UP000504610"/>
    </source>
</evidence>
<dbReference type="PANTHER" id="PTHR34357:SF4">
    <property type="entry name" value="GCK DOMAIN-CONTAINING PROTEIN"/>
    <property type="match status" value="1"/>
</dbReference>
<dbReference type="AlphaFoldDB" id="A0A6J0L9Z4"/>
<protein>
    <submittedName>
        <fullName evidence="3">Uncharacterized protein LOC108827526</fullName>
    </submittedName>
</protein>
<sequence>MGSATSLNLARSEKENPSLSQRESSLIARDREDSKTLVEAKSKEEDSSTKQGESRDVDEESKTLTQDSNETTEKEDEDNEECGFCTYIKGGECKESWIELEKCLAEAKNNDGESNVTKCKEARKMFKTCMYDNPVYYEPAIAAETYMVAKMLSDRQAKNEAFLVDKAQVVAKMLSELRAEKEAILSGDSASIVNALNKSQKEEERIDILPAEAEAIAKMFSEMEAKKKKDKEDKEAKGSEEN</sequence>